<dbReference type="Pfam" id="PF16804">
    <property type="entry name" value="DUF5071"/>
    <property type="match status" value="1"/>
</dbReference>
<reference evidence="2 3" key="2">
    <citation type="submission" date="2018-03" db="EMBL/GenBank/DDBJ databases">
        <authorList>
            <person name="Keele B.F."/>
        </authorList>
    </citation>
    <scope>NUCLEOTIDE SEQUENCE [LARGE SCALE GENOMIC DNA]</scope>
    <source>
        <strain evidence="2 3">D13</strain>
    </source>
</reference>
<name>A0A2P1PPN8_9GAMM</name>
<dbReference type="Gene3D" id="1.25.40.750">
    <property type="entry name" value="Domain of unknown function DUF5071"/>
    <property type="match status" value="1"/>
</dbReference>
<protein>
    <submittedName>
        <fullName evidence="2">DUF5071 domain-containing protein</fullName>
    </submittedName>
</protein>
<dbReference type="EMBL" id="CP027860">
    <property type="protein sequence ID" value="AVP96806.1"/>
    <property type="molecule type" value="Genomic_DNA"/>
</dbReference>
<keyword evidence="3" id="KW-1185">Reference proteome</keyword>
<dbReference type="InterPro" id="IPR038692">
    <property type="entry name" value="Cthe_2751_sf"/>
</dbReference>
<dbReference type="AlphaFoldDB" id="A0A2P1PPN8"/>
<evidence type="ECO:0000313" key="3">
    <source>
        <dbReference type="Proteomes" id="UP000241074"/>
    </source>
</evidence>
<feature type="domain" description="DUF5071" evidence="1">
    <location>
        <begin position="8"/>
        <end position="125"/>
    </location>
</feature>
<dbReference type="CDD" id="cd11743">
    <property type="entry name" value="Cthe_2751_like"/>
    <property type="match status" value="1"/>
</dbReference>
<dbReference type="OrthoDB" id="1846249at2"/>
<dbReference type="KEGG" id="xba:C7S18_06145"/>
<dbReference type="Proteomes" id="UP000241074">
    <property type="component" value="Chromosome"/>
</dbReference>
<organism evidence="2 3">
    <name type="scientific">Ahniella affigens</name>
    <dbReference type="NCBI Taxonomy" id="2021234"/>
    <lineage>
        <taxon>Bacteria</taxon>
        <taxon>Pseudomonadati</taxon>
        <taxon>Pseudomonadota</taxon>
        <taxon>Gammaproteobacteria</taxon>
        <taxon>Lysobacterales</taxon>
        <taxon>Rhodanobacteraceae</taxon>
        <taxon>Ahniella</taxon>
    </lineage>
</organism>
<proteinExistence type="predicted"/>
<reference evidence="2 3" key="1">
    <citation type="submission" date="2018-03" db="EMBL/GenBank/DDBJ databases">
        <title>Ahniella affigens gen. nov., sp. nov., a gammaproteobacterium isolated from sandy soil near a stream.</title>
        <authorList>
            <person name="Ko Y."/>
            <person name="Kim J.-H."/>
        </authorList>
    </citation>
    <scope>NUCLEOTIDE SEQUENCE [LARGE SCALE GENOMIC DNA]</scope>
    <source>
        <strain evidence="2 3">D13</strain>
    </source>
</reference>
<gene>
    <name evidence="2" type="ORF">C7S18_06145</name>
</gene>
<accession>A0A2P1PPN8</accession>
<dbReference type="InterPro" id="IPR031837">
    <property type="entry name" value="DUF5071"/>
</dbReference>
<evidence type="ECO:0000313" key="2">
    <source>
        <dbReference type="EMBL" id="AVP96806.1"/>
    </source>
</evidence>
<dbReference type="RefSeq" id="WP_106890732.1">
    <property type="nucleotide sequence ID" value="NZ_CP027860.1"/>
</dbReference>
<evidence type="ECO:0000259" key="1">
    <source>
        <dbReference type="Pfam" id="PF16804"/>
    </source>
</evidence>
<sequence length="129" mass="14320">MRPELFALLPCDKSDTAKAEAVIAAGYPAVEPLLPRLIEWVQDMNWPVAVVLAPFLAGIGRPMEDHVRQVLMTTDEVWKYWVLECIVGKSAELLECLRPELERIASSPTEGEAGEEIHLLAQSLLRGAK</sequence>